<dbReference type="SUPFAM" id="SSF56529">
    <property type="entry name" value="FAH"/>
    <property type="match status" value="1"/>
</dbReference>
<dbReference type="PANTHER" id="PTHR30143:SF0">
    <property type="entry name" value="2-KETO-4-PENTENOATE HYDRATASE"/>
    <property type="match status" value="1"/>
</dbReference>
<dbReference type="Pfam" id="PF01557">
    <property type="entry name" value="FAA_hydrolase"/>
    <property type="match status" value="1"/>
</dbReference>
<dbReference type="Proteomes" id="UP000661077">
    <property type="component" value="Unassembled WGS sequence"/>
</dbReference>
<reference evidence="3 4" key="1">
    <citation type="journal article" date="2021" name="Int. J. Syst. Evol. Microbiol.">
        <title>Steroidobacter gossypii sp. nov., isolated from soil of cotton cropping field.</title>
        <authorList>
            <person name="Huang R."/>
            <person name="Yang S."/>
            <person name="Zhen C."/>
            <person name="Liu W."/>
        </authorList>
    </citation>
    <scope>NUCLEOTIDE SEQUENCE [LARGE SCALE GENOMIC DNA]</scope>
    <source>
        <strain evidence="3 4">S1-65</strain>
    </source>
</reference>
<evidence type="ECO:0000256" key="1">
    <source>
        <dbReference type="ARBA" id="ARBA00023239"/>
    </source>
</evidence>
<organism evidence="3 4">
    <name type="scientific">Steroidobacter gossypii</name>
    <dbReference type="NCBI Taxonomy" id="2805490"/>
    <lineage>
        <taxon>Bacteria</taxon>
        <taxon>Pseudomonadati</taxon>
        <taxon>Pseudomonadota</taxon>
        <taxon>Gammaproteobacteria</taxon>
        <taxon>Steroidobacterales</taxon>
        <taxon>Steroidobacteraceae</taxon>
        <taxon>Steroidobacter</taxon>
    </lineage>
</organism>
<keyword evidence="3" id="KW-0378">Hydrolase</keyword>
<comment type="caution">
    <text evidence="3">The sequence shown here is derived from an EMBL/GenBank/DDBJ whole genome shotgun (WGS) entry which is preliminary data.</text>
</comment>
<dbReference type="InterPro" id="IPR036663">
    <property type="entry name" value="Fumarylacetoacetase_C_sf"/>
</dbReference>
<feature type="domain" description="Fumarylacetoacetase-like C-terminal" evidence="2">
    <location>
        <begin position="100"/>
        <end position="269"/>
    </location>
</feature>
<protein>
    <submittedName>
        <fullName evidence="3">Fumarylacetoacetate hydrolase family protein</fullName>
    </submittedName>
</protein>
<dbReference type="EMBL" id="JAEVLS010000002">
    <property type="protein sequence ID" value="MBM0104921.1"/>
    <property type="molecule type" value="Genomic_DNA"/>
</dbReference>
<dbReference type="Gene3D" id="3.90.850.10">
    <property type="entry name" value="Fumarylacetoacetase-like, C-terminal domain"/>
    <property type="match status" value="1"/>
</dbReference>
<sequence>MAVLTASDMSQAREQAIAAAAAALQKAWVSGQPCAPVRHLLPADDVAVAYAVQEVRTARLVAEGRRVIGRKIGLTSRVVQRQLGVDQPDYGMLFDDMDAPLGAPIDYRRLHQPKVEAEVAFILGRDLDDARLTSADVLAAVDYAVAAIEIVGSRIQQWDIKLVDTIADNASSGMFVLGHELRRLTQCDVVNATMRMTRGADVVSTGNGAACMGSPLSAVLWLAKTAASLGKPLRSGDVVLAGALGPMVGVKPGDEFEARIDGLGSVKATFGLEESGDA</sequence>
<keyword evidence="4" id="KW-1185">Reference proteome</keyword>
<dbReference type="GO" id="GO:0016787">
    <property type="term" value="F:hydrolase activity"/>
    <property type="evidence" value="ECO:0007669"/>
    <property type="project" value="UniProtKB-KW"/>
</dbReference>
<name>A0ABS1WVB6_9GAMM</name>
<keyword evidence="1" id="KW-0456">Lyase</keyword>
<proteinExistence type="predicted"/>
<evidence type="ECO:0000259" key="2">
    <source>
        <dbReference type="Pfam" id="PF01557"/>
    </source>
</evidence>
<dbReference type="InterPro" id="IPR050772">
    <property type="entry name" value="Hydratase-Decarb/MhpD_sf"/>
</dbReference>
<dbReference type="RefSeq" id="WP_203166990.1">
    <property type="nucleotide sequence ID" value="NZ_JAEVLS010000002.1"/>
</dbReference>
<evidence type="ECO:0000313" key="3">
    <source>
        <dbReference type="EMBL" id="MBM0104921.1"/>
    </source>
</evidence>
<dbReference type="PANTHER" id="PTHR30143">
    <property type="entry name" value="ACID HYDRATASE"/>
    <property type="match status" value="1"/>
</dbReference>
<gene>
    <name evidence="3" type="ORF">JM946_09180</name>
</gene>
<evidence type="ECO:0000313" key="4">
    <source>
        <dbReference type="Proteomes" id="UP000661077"/>
    </source>
</evidence>
<accession>A0ABS1WVB6</accession>
<dbReference type="InterPro" id="IPR011234">
    <property type="entry name" value="Fumarylacetoacetase-like_C"/>
</dbReference>